<organism evidence="1 2">
    <name type="scientific">Dichotomopilus funicola</name>
    <dbReference type="NCBI Taxonomy" id="1934379"/>
    <lineage>
        <taxon>Eukaryota</taxon>
        <taxon>Fungi</taxon>
        <taxon>Dikarya</taxon>
        <taxon>Ascomycota</taxon>
        <taxon>Pezizomycotina</taxon>
        <taxon>Sordariomycetes</taxon>
        <taxon>Sordariomycetidae</taxon>
        <taxon>Sordariales</taxon>
        <taxon>Chaetomiaceae</taxon>
        <taxon>Dichotomopilus</taxon>
    </lineage>
</organism>
<keyword evidence="2" id="KW-1185">Reference proteome</keyword>
<reference evidence="1" key="2">
    <citation type="submission" date="2023-05" db="EMBL/GenBank/DDBJ databases">
        <authorList>
            <consortium name="Lawrence Berkeley National Laboratory"/>
            <person name="Steindorff A."/>
            <person name="Hensen N."/>
            <person name="Bonometti L."/>
            <person name="Westerberg I."/>
            <person name="Brannstrom I.O."/>
            <person name="Guillou S."/>
            <person name="Cros-Aarteil S."/>
            <person name="Calhoun S."/>
            <person name="Haridas S."/>
            <person name="Kuo A."/>
            <person name="Mondo S."/>
            <person name="Pangilinan J."/>
            <person name="Riley R."/>
            <person name="Labutti K."/>
            <person name="Andreopoulos B."/>
            <person name="Lipzen A."/>
            <person name="Chen C."/>
            <person name="Yanf M."/>
            <person name="Daum C."/>
            <person name="Ng V."/>
            <person name="Clum A."/>
            <person name="Ohm R."/>
            <person name="Martin F."/>
            <person name="Silar P."/>
            <person name="Natvig D."/>
            <person name="Lalanne C."/>
            <person name="Gautier V."/>
            <person name="Ament-Velasquez S.L."/>
            <person name="Kruys A."/>
            <person name="Hutchinson M.I."/>
            <person name="Powell A.J."/>
            <person name="Barry K."/>
            <person name="Miller A.N."/>
            <person name="Grigoriev I.V."/>
            <person name="Debuchy R."/>
            <person name="Gladieux P."/>
            <person name="Thoren M.H."/>
            <person name="Johannesson H."/>
        </authorList>
    </citation>
    <scope>NUCLEOTIDE SEQUENCE</scope>
    <source>
        <strain evidence="1">CBS 141.50</strain>
    </source>
</reference>
<comment type="caution">
    <text evidence="1">The sequence shown here is derived from an EMBL/GenBank/DDBJ whole genome shotgun (WGS) entry which is preliminary data.</text>
</comment>
<gene>
    <name evidence="1" type="ORF">C8A04DRAFT_26187</name>
</gene>
<evidence type="ECO:0000313" key="2">
    <source>
        <dbReference type="Proteomes" id="UP001302676"/>
    </source>
</evidence>
<dbReference type="AlphaFoldDB" id="A0AAN6V9G5"/>
<name>A0AAN6V9G5_9PEZI</name>
<dbReference type="Proteomes" id="UP001302676">
    <property type="component" value="Unassembled WGS sequence"/>
</dbReference>
<dbReference type="RefSeq" id="XP_062639397.1">
    <property type="nucleotide sequence ID" value="XM_062779840.1"/>
</dbReference>
<protein>
    <submittedName>
        <fullName evidence="1">Uncharacterized protein</fullName>
    </submittedName>
</protein>
<accession>A0AAN6V9G5</accession>
<dbReference type="GeneID" id="87816453"/>
<dbReference type="EMBL" id="MU853564">
    <property type="protein sequence ID" value="KAK4146026.1"/>
    <property type="molecule type" value="Genomic_DNA"/>
</dbReference>
<evidence type="ECO:0000313" key="1">
    <source>
        <dbReference type="EMBL" id="KAK4146026.1"/>
    </source>
</evidence>
<sequence>MVFDFNWAAQIGNVRGESFGQYMENRDDVRAVAYTIYEIITRDLHYRDTTWEELSLNTILDMDEWTPHPDVVLDHPVAEYRAVLGAWLKARETGPQIAVYTDASEYIDWPKLEKLTVESDQGDGTTKQIRSWNTTLVRLARKEGRSIVKWQRPAANKLTSEDHLLANGELVAKA</sequence>
<proteinExistence type="predicted"/>
<reference evidence="1" key="1">
    <citation type="journal article" date="2023" name="Mol. Phylogenet. Evol.">
        <title>Genome-scale phylogeny and comparative genomics of the fungal order Sordariales.</title>
        <authorList>
            <person name="Hensen N."/>
            <person name="Bonometti L."/>
            <person name="Westerberg I."/>
            <person name="Brannstrom I.O."/>
            <person name="Guillou S."/>
            <person name="Cros-Aarteil S."/>
            <person name="Calhoun S."/>
            <person name="Haridas S."/>
            <person name="Kuo A."/>
            <person name="Mondo S."/>
            <person name="Pangilinan J."/>
            <person name="Riley R."/>
            <person name="LaButti K."/>
            <person name="Andreopoulos B."/>
            <person name="Lipzen A."/>
            <person name="Chen C."/>
            <person name="Yan M."/>
            <person name="Daum C."/>
            <person name="Ng V."/>
            <person name="Clum A."/>
            <person name="Steindorff A."/>
            <person name="Ohm R.A."/>
            <person name="Martin F."/>
            <person name="Silar P."/>
            <person name="Natvig D.O."/>
            <person name="Lalanne C."/>
            <person name="Gautier V."/>
            <person name="Ament-Velasquez S.L."/>
            <person name="Kruys A."/>
            <person name="Hutchinson M.I."/>
            <person name="Powell A.J."/>
            <person name="Barry K."/>
            <person name="Miller A.N."/>
            <person name="Grigoriev I.V."/>
            <person name="Debuchy R."/>
            <person name="Gladieux P."/>
            <person name="Hiltunen Thoren M."/>
            <person name="Johannesson H."/>
        </authorList>
    </citation>
    <scope>NUCLEOTIDE SEQUENCE</scope>
    <source>
        <strain evidence="1">CBS 141.50</strain>
    </source>
</reference>